<evidence type="ECO:0000259" key="4">
    <source>
        <dbReference type="Pfam" id="PF07992"/>
    </source>
</evidence>
<feature type="non-terminal residue" evidence="7">
    <location>
        <position position="1"/>
    </location>
</feature>
<dbReference type="InterPro" id="IPR041117">
    <property type="entry name" value="SoxA_A3"/>
</dbReference>
<dbReference type="InterPro" id="IPR042204">
    <property type="entry name" value="2Fe-2S-bd_N"/>
</dbReference>
<dbReference type="Gene3D" id="3.50.50.60">
    <property type="entry name" value="FAD/NAD(P)-binding domain"/>
    <property type="match status" value="2"/>
</dbReference>
<dbReference type="GO" id="GO:0051536">
    <property type="term" value="F:iron-sulfur cluster binding"/>
    <property type="evidence" value="ECO:0007669"/>
    <property type="project" value="InterPro"/>
</dbReference>
<dbReference type="InterPro" id="IPR006222">
    <property type="entry name" value="GCVT_N"/>
</dbReference>
<dbReference type="Pfam" id="PF08669">
    <property type="entry name" value="GCV_T_C"/>
    <property type="match status" value="1"/>
</dbReference>
<dbReference type="AlphaFoldDB" id="A0A381S9J2"/>
<dbReference type="PRINTS" id="PR00411">
    <property type="entry name" value="PNDRDTASEI"/>
</dbReference>
<evidence type="ECO:0000313" key="7">
    <source>
        <dbReference type="EMBL" id="SUZ97773.1"/>
    </source>
</evidence>
<feature type="domain" description="FAD/NAD(P)-binding" evidence="4">
    <location>
        <begin position="150"/>
        <end position="427"/>
    </location>
</feature>
<evidence type="ECO:0000256" key="2">
    <source>
        <dbReference type="ARBA" id="ARBA00023002"/>
    </source>
</evidence>
<comment type="similarity">
    <text evidence="1">Belongs to the GcvT family.</text>
</comment>
<accession>A0A381S9J2</accession>
<dbReference type="SUPFAM" id="SSF51905">
    <property type="entry name" value="FAD/NAD(P)-binding domain"/>
    <property type="match status" value="1"/>
</dbReference>
<feature type="domain" description="GCVT N-terminal" evidence="3">
    <location>
        <begin position="578"/>
        <end position="835"/>
    </location>
</feature>
<dbReference type="Gene3D" id="1.10.10.1100">
    <property type="entry name" value="BFD-like [2Fe-2S]-binding domain"/>
    <property type="match status" value="1"/>
</dbReference>
<dbReference type="InterPro" id="IPR029043">
    <property type="entry name" value="GcvT/YgfZ_C"/>
</dbReference>
<evidence type="ECO:0000259" key="3">
    <source>
        <dbReference type="Pfam" id="PF01571"/>
    </source>
</evidence>
<dbReference type="InterPro" id="IPR028896">
    <property type="entry name" value="GcvT/YgfZ/DmdA"/>
</dbReference>
<dbReference type="SUPFAM" id="SSF103025">
    <property type="entry name" value="Folate-binding domain"/>
    <property type="match status" value="1"/>
</dbReference>
<dbReference type="InterPro" id="IPR036010">
    <property type="entry name" value="2Fe-2S_ferredoxin-like_sf"/>
</dbReference>
<protein>
    <recommendedName>
        <fullName evidence="8">2Fe-2S ferredoxin-type domain-containing protein</fullName>
    </recommendedName>
</protein>
<organism evidence="7">
    <name type="scientific">marine metagenome</name>
    <dbReference type="NCBI Taxonomy" id="408172"/>
    <lineage>
        <taxon>unclassified sequences</taxon>
        <taxon>metagenomes</taxon>
        <taxon>ecological metagenomes</taxon>
    </lineage>
</organism>
<evidence type="ECO:0008006" key="8">
    <source>
        <dbReference type="Google" id="ProtNLM"/>
    </source>
</evidence>
<dbReference type="InterPro" id="IPR023753">
    <property type="entry name" value="FAD/NAD-binding_dom"/>
</dbReference>
<dbReference type="Pfam" id="PF07992">
    <property type="entry name" value="Pyr_redox_2"/>
    <property type="match status" value="1"/>
</dbReference>
<keyword evidence="2" id="KW-0560">Oxidoreductase</keyword>
<dbReference type="Pfam" id="PF13510">
    <property type="entry name" value="Fer2_4"/>
    <property type="match status" value="1"/>
</dbReference>
<feature type="domain" description="Aminomethyltransferase C-terminal" evidence="5">
    <location>
        <begin position="855"/>
        <end position="932"/>
    </location>
</feature>
<reference evidence="7" key="1">
    <citation type="submission" date="2018-05" db="EMBL/GenBank/DDBJ databases">
        <authorList>
            <person name="Lanie J.A."/>
            <person name="Ng W.-L."/>
            <person name="Kazmierczak K.M."/>
            <person name="Andrzejewski T.M."/>
            <person name="Davidsen T.M."/>
            <person name="Wayne K.J."/>
            <person name="Tettelin H."/>
            <person name="Glass J.I."/>
            <person name="Rusch D."/>
            <person name="Podicherti R."/>
            <person name="Tsui H.-C.T."/>
            <person name="Winkler M.E."/>
        </authorList>
    </citation>
    <scope>NUCLEOTIDE SEQUENCE</scope>
</reference>
<dbReference type="CDD" id="cd19946">
    <property type="entry name" value="GlpA-like_Fer2_BFD-like"/>
    <property type="match status" value="1"/>
</dbReference>
<name>A0A381S9J2_9ZZZZ</name>
<dbReference type="InterPro" id="IPR036188">
    <property type="entry name" value="FAD/NAD-bd_sf"/>
</dbReference>
<dbReference type="EMBL" id="UINC01002540">
    <property type="protein sequence ID" value="SUZ97773.1"/>
    <property type="molecule type" value="Genomic_DNA"/>
</dbReference>
<sequence length="940" mass="101497">VVEFEFDGKKVSAYEGDTIGSAVTAVGVDILSRSFKYHRPRGLLCATGNCPNCLMTVDGIPNVRGCTVQVCAGMKVNRQNAWPSADHDFLSLLDRMDRFLPVGFYYKVFHRPKMLWEFMRPIVRRIAGLGKVDVKSDGGPTYSHGNAQTDLAVVGGGPAGMIAALTAADAGVDVTLIDRFPTLGGHLVYDTTRYVNIDGIEDGTGQEIAASLRQRVLSHDGIRVMSGATAFGSYQDNLIAVQQGYKAIQLRADRVVMANGSYEVPFSFENNDRPGVMLATGAMLMAKLYGIPVGKRAVVVTIDDIGYATTLSLLEIGVEVVAVVDSRDEPVSSEAADAVRNAGVEVLIGHRVLSANGAKRVSGIKVAALDSSERVLRCDLVCMAGVRQPDTGLLLQQPGAVVEYDEELHESVPVNLPDDVYVAGEISGFHDLSIVIAQGVASGRRAAGHSDATAVARLKDLEQEYRSEKKRPITPPISDTKKEFICFCEDVSAKDIGVAIREGFGDIQTLKRYTTATMGPCQGKMCHKAFVEATALRTGVSILATGATTARPPAQGVPLGALAGPGHMPMKRTPLDMLHRVAGARMVELGPWWRAHNYGSPQDEARAVRESVGVIDVSTLGKLEVRGSDAGALLDRVYTHRFSNLRDGRIRYGLLCGENGVIMDDGTVTRLAYDQFFVTTTTGNVDVIEDWFNWWLAGTGMEVFVTNVTSSYAAVNVAGPRARETLAKITDVDLSADSFGYMRSKRGVVAGVQCLFLRIGFVGETGWELHFPSEYAEHLWKALMEAGAEYGIAPFGLEAQRILRLEKGHIIVGQDTDAATDPLDAGMRWAVRFDKPDFIGRGGLLANTDRESEEKLVGFVMRDGFVPEDGQPIVANGEPIGRVTSSRMSPTLGKGFGLGWVPEKLAHEGTDILIRSGNRDWPAVVATEPVYDPAGKRLRG</sequence>
<dbReference type="Pfam" id="PF01571">
    <property type="entry name" value="GCV_T"/>
    <property type="match status" value="1"/>
</dbReference>
<dbReference type="InterPro" id="IPR027266">
    <property type="entry name" value="TrmE/GcvT-like"/>
</dbReference>
<feature type="domain" description="SoxA A3" evidence="6">
    <location>
        <begin position="481"/>
        <end position="564"/>
    </location>
</feature>
<evidence type="ECO:0000259" key="5">
    <source>
        <dbReference type="Pfam" id="PF08669"/>
    </source>
</evidence>
<dbReference type="SUPFAM" id="SSF54292">
    <property type="entry name" value="2Fe-2S ferredoxin-like"/>
    <property type="match status" value="1"/>
</dbReference>
<dbReference type="SUPFAM" id="SSF101790">
    <property type="entry name" value="Aminomethyltransferase beta-barrel domain"/>
    <property type="match status" value="1"/>
</dbReference>
<dbReference type="InterPro" id="IPR013977">
    <property type="entry name" value="GcvT_C"/>
</dbReference>
<dbReference type="Gene3D" id="3.30.1360.120">
    <property type="entry name" value="Probable tRNA modification gtpase trme, domain 1"/>
    <property type="match status" value="1"/>
</dbReference>
<gene>
    <name evidence="7" type="ORF">METZ01_LOCUS50627</name>
</gene>
<dbReference type="InterPro" id="IPR041854">
    <property type="entry name" value="BFD-like_2Fe2S-bd_dom_sf"/>
</dbReference>
<dbReference type="Gene3D" id="3.10.20.440">
    <property type="entry name" value="2Fe-2S iron-sulphur cluster binding domain, sarcosine oxidase, alpha subunit, N-terminal domain"/>
    <property type="match status" value="1"/>
</dbReference>
<evidence type="ECO:0000256" key="1">
    <source>
        <dbReference type="ARBA" id="ARBA00008609"/>
    </source>
</evidence>
<proteinExistence type="inferred from homology"/>
<dbReference type="PRINTS" id="PR00368">
    <property type="entry name" value="FADPNR"/>
</dbReference>
<dbReference type="PANTHER" id="PTHR43757:SF2">
    <property type="entry name" value="AMINOMETHYLTRANSFERASE, MITOCHONDRIAL"/>
    <property type="match status" value="1"/>
</dbReference>
<dbReference type="PANTHER" id="PTHR43757">
    <property type="entry name" value="AMINOMETHYLTRANSFERASE"/>
    <property type="match status" value="1"/>
</dbReference>
<evidence type="ECO:0000259" key="6">
    <source>
        <dbReference type="Pfam" id="PF17806"/>
    </source>
</evidence>
<dbReference type="GO" id="GO:0016491">
    <property type="term" value="F:oxidoreductase activity"/>
    <property type="evidence" value="ECO:0007669"/>
    <property type="project" value="UniProtKB-KW"/>
</dbReference>
<dbReference type="Pfam" id="PF17806">
    <property type="entry name" value="SO_alpha_A3"/>
    <property type="match status" value="1"/>
</dbReference>